<dbReference type="Proteomes" id="UP001608902">
    <property type="component" value="Unassembled WGS sequence"/>
</dbReference>
<evidence type="ECO:0000313" key="10">
    <source>
        <dbReference type="EMBL" id="MFH4975844.1"/>
    </source>
</evidence>
<evidence type="ECO:0000256" key="8">
    <source>
        <dbReference type="SAM" id="Phobius"/>
    </source>
</evidence>
<comment type="caution">
    <text evidence="10">The sequence shown here is derived from an EMBL/GenBank/DDBJ whole genome shotgun (WGS) entry which is preliminary data.</text>
</comment>
<dbReference type="PANTHER" id="PTHR23292">
    <property type="entry name" value="LIPOPOLYSACCHARIDE-INDUCED TUMOR NECROSIS FACTOR-ALPHA FACTOR"/>
    <property type="match status" value="1"/>
</dbReference>
<evidence type="ECO:0000256" key="4">
    <source>
        <dbReference type="ARBA" id="ARBA00005975"/>
    </source>
</evidence>
<dbReference type="GO" id="GO:0046872">
    <property type="term" value="F:metal ion binding"/>
    <property type="evidence" value="ECO:0007669"/>
    <property type="project" value="UniProtKB-KW"/>
</dbReference>
<gene>
    <name evidence="10" type="ORF">AB6A40_002553</name>
</gene>
<feature type="transmembrane region" description="Helical" evidence="8">
    <location>
        <begin position="109"/>
        <end position="129"/>
    </location>
</feature>
<feature type="domain" description="LITAF" evidence="9">
    <location>
        <begin position="70"/>
        <end position="153"/>
    </location>
</feature>
<dbReference type="InterPro" id="IPR006629">
    <property type="entry name" value="LITAF"/>
</dbReference>
<name>A0ABD6EER1_9BILA</name>
<organism evidence="10 11">
    <name type="scientific">Gnathostoma spinigerum</name>
    <dbReference type="NCBI Taxonomy" id="75299"/>
    <lineage>
        <taxon>Eukaryota</taxon>
        <taxon>Metazoa</taxon>
        <taxon>Ecdysozoa</taxon>
        <taxon>Nematoda</taxon>
        <taxon>Chromadorea</taxon>
        <taxon>Rhabditida</taxon>
        <taxon>Spirurina</taxon>
        <taxon>Gnathostomatomorpha</taxon>
        <taxon>Gnathostomatoidea</taxon>
        <taxon>Gnathostomatidae</taxon>
        <taxon>Gnathostoma</taxon>
    </lineage>
</organism>
<keyword evidence="8" id="KW-0812">Transmembrane</keyword>
<evidence type="ECO:0000256" key="6">
    <source>
        <dbReference type="ARBA" id="ARBA00022833"/>
    </source>
</evidence>
<keyword evidence="11" id="KW-1185">Reference proteome</keyword>
<evidence type="ECO:0000256" key="3">
    <source>
        <dbReference type="ARBA" id="ARBA00004630"/>
    </source>
</evidence>
<sequence length="180" mass="20455">MSLTPPPPYTPPRPPPPYILENSLVEKGKIVEQSATDSYNPFLSNGSSSTNVRPNIISHNVCASASDTEPNTTTKRRIKKAETAEPHEDFCPNCQCRIRTRQRFVTGKLTWSLVIIILFVCLPLAFLPFCIDSCKDVQHYCPKCNQKCGVLEETGGYYFPGYSLFRPNIHFVCFRWTFEK</sequence>
<protein>
    <recommendedName>
        <fullName evidence="9">LITAF domain-containing protein</fullName>
    </recommendedName>
</protein>
<keyword evidence="7 8" id="KW-0472">Membrane</keyword>
<evidence type="ECO:0000256" key="2">
    <source>
        <dbReference type="ARBA" id="ARBA00004481"/>
    </source>
</evidence>
<evidence type="ECO:0000313" key="11">
    <source>
        <dbReference type="Proteomes" id="UP001608902"/>
    </source>
</evidence>
<dbReference type="GO" id="GO:0031902">
    <property type="term" value="C:late endosome membrane"/>
    <property type="evidence" value="ECO:0007669"/>
    <property type="project" value="UniProtKB-SubCell"/>
</dbReference>
<dbReference type="InterPro" id="IPR037519">
    <property type="entry name" value="LITAF_fam"/>
</dbReference>
<comment type="similarity">
    <text evidence="4">Belongs to the CDIP1/LITAF family.</text>
</comment>
<dbReference type="PROSITE" id="PS51837">
    <property type="entry name" value="LITAF"/>
    <property type="match status" value="1"/>
</dbReference>
<reference evidence="10 11" key="1">
    <citation type="submission" date="2024-08" db="EMBL/GenBank/DDBJ databases">
        <title>Gnathostoma spinigerum genome.</title>
        <authorList>
            <person name="Gonzalez-Bertolin B."/>
            <person name="Monzon S."/>
            <person name="Zaballos A."/>
            <person name="Jimenez P."/>
            <person name="Dekumyoy P."/>
            <person name="Varona S."/>
            <person name="Cuesta I."/>
            <person name="Sumanam S."/>
            <person name="Adisakwattana P."/>
            <person name="Gasser R.B."/>
            <person name="Hernandez-Gonzalez A."/>
            <person name="Young N.D."/>
            <person name="Perteguer M.J."/>
        </authorList>
    </citation>
    <scope>NUCLEOTIDE SEQUENCE [LARGE SCALE GENOMIC DNA]</scope>
    <source>
        <strain evidence="10">AL3</strain>
        <tissue evidence="10">Liver</tissue>
    </source>
</reference>
<evidence type="ECO:0000259" key="9">
    <source>
        <dbReference type="PROSITE" id="PS51837"/>
    </source>
</evidence>
<keyword evidence="6" id="KW-0862">Zinc</keyword>
<comment type="subcellular location">
    <subcellularLocation>
        <location evidence="2">Endosome membrane</location>
        <topology evidence="2">Peripheral membrane protein</topology>
    </subcellularLocation>
    <subcellularLocation>
        <location evidence="1">Late endosome membrane</location>
    </subcellularLocation>
    <subcellularLocation>
        <location evidence="3">Lysosome membrane</location>
        <topology evidence="3">Peripheral membrane protein</topology>
        <orientation evidence="3">Cytoplasmic side</orientation>
    </subcellularLocation>
</comment>
<dbReference type="GO" id="GO:0005765">
    <property type="term" value="C:lysosomal membrane"/>
    <property type="evidence" value="ECO:0007669"/>
    <property type="project" value="UniProtKB-SubCell"/>
</dbReference>
<dbReference type="PANTHER" id="PTHR23292:SF6">
    <property type="entry name" value="FI16602P1-RELATED"/>
    <property type="match status" value="1"/>
</dbReference>
<keyword evidence="8" id="KW-1133">Transmembrane helix</keyword>
<dbReference type="AlphaFoldDB" id="A0ABD6EER1"/>
<keyword evidence="5" id="KW-0479">Metal-binding</keyword>
<dbReference type="EMBL" id="JBGFUD010001154">
    <property type="protein sequence ID" value="MFH4975844.1"/>
    <property type="molecule type" value="Genomic_DNA"/>
</dbReference>
<evidence type="ECO:0000256" key="1">
    <source>
        <dbReference type="ARBA" id="ARBA00004414"/>
    </source>
</evidence>
<dbReference type="SMART" id="SM00714">
    <property type="entry name" value="LITAF"/>
    <property type="match status" value="1"/>
</dbReference>
<accession>A0ABD6EER1</accession>
<evidence type="ECO:0000256" key="7">
    <source>
        <dbReference type="ARBA" id="ARBA00023136"/>
    </source>
</evidence>
<evidence type="ECO:0000256" key="5">
    <source>
        <dbReference type="ARBA" id="ARBA00022723"/>
    </source>
</evidence>
<proteinExistence type="inferred from homology"/>
<dbReference type="Pfam" id="PF10601">
    <property type="entry name" value="zf-LITAF-like"/>
    <property type="match status" value="1"/>
</dbReference>